<evidence type="ECO:0000256" key="6">
    <source>
        <dbReference type="SAM" id="MobiDB-lite"/>
    </source>
</evidence>
<name>A0A9W9HUC9_9EURO</name>
<sequence length="608" mass="68156">MPLHVGSEGIARRSIPYLEEKVNLILNGGRPVAQEPNNNPTDIPDTTYSGNSCPSSADLGGNLNDPFLFGIGLEDSNIHASSQLAQAIDLYFQYCHRQPIWLFDREEVKDPSYISEELACSILTLTARFSRERDEMIHYGDSARTLVMLRIANGTVELETIESLCLLAHSSFLDGNIHLGRFHLGLALQLCRSAMLDLDSTFGIDCPSAERKKRLFWSLQSLEQSYGQISGILSVPAEVLRSFFVSLGIDQPPHKEFDPKLPPLPNDSIGCSGSTDLGIWNLSLHFGWVWSRVRTYVSDCSRSKLKEPWRHDSMYSMVISDLTEIENKLSLCHRYDSVKFYERRADELRIDREYWAPWLKLQFTYHSILTVLNHPFLYIVASQYNHNLTIPNTFWRRSSEVVLLHATWIVRMIDMVSDKKMRLIDPFFGHAAAIAATDHTLDKMTQIASGSEKVDFDWEPSKIHLSIPLMWDLLQINCTPSSQEMSPAGLLHPSLTPSVFHEDAENSSSTLEIIVAMSPDITVNTADGGSAAHMPPNLPRVKSVPPSPASSALGEKLVAPADSLMANTPWLWTDPSQFVDMDNLGYPESEATLGNSDGFSTWWDIGNL</sequence>
<dbReference type="AlphaFoldDB" id="A0A9W9HUC9"/>
<evidence type="ECO:0000256" key="4">
    <source>
        <dbReference type="ARBA" id="ARBA00023163"/>
    </source>
</evidence>
<feature type="compositionally biased region" description="Polar residues" evidence="6">
    <location>
        <begin position="35"/>
        <end position="51"/>
    </location>
</feature>
<dbReference type="Pfam" id="PF04082">
    <property type="entry name" value="Fungal_trans"/>
    <property type="match status" value="1"/>
</dbReference>
<protein>
    <recommendedName>
        <fullName evidence="7">Xylanolytic transcriptional activator regulatory domain-containing protein</fullName>
    </recommendedName>
</protein>
<dbReference type="GO" id="GO:0008270">
    <property type="term" value="F:zinc ion binding"/>
    <property type="evidence" value="ECO:0007669"/>
    <property type="project" value="InterPro"/>
</dbReference>
<dbReference type="InterPro" id="IPR007219">
    <property type="entry name" value="XnlR_reg_dom"/>
</dbReference>
<dbReference type="PANTHER" id="PTHR47338:SF6">
    <property type="entry name" value="ZN(II)2CYS6 TRANSCRIPTION FACTOR (EUROFUNG)"/>
    <property type="match status" value="1"/>
</dbReference>
<dbReference type="GO" id="GO:0006351">
    <property type="term" value="P:DNA-templated transcription"/>
    <property type="evidence" value="ECO:0007669"/>
    <property type="project" value="InterPro"/>
</dbReference>
<evidence type="ECO:0000313" key="8">
    <source>
        <dbReference type="EMBL" id="KAJ5156375.1"/>
    </source>
</evidence>
<reference evidence="8" key="1">
    <citation type="submission" date="2022-11" db="EMBL/GenBank/DDBJ databases">
        <authorList>
            <person name="Petersen C."/>
        </authorList>
    </citation>
    <scope>NUCLEOTIDE SEQUENCE</scope>
    <source>
        <strain evidence="8">IBT 21917</strain>
    </source>
</reference>
<dbReference type="GO" id="GO:0000981">
    <property type="term" value="F:DNA-binding transcription factor activity, RNA polymerase II-specific"/>
    <property type="evidence" value="ECO:0007669"/>
    <property type="project" value="InterPro"/>
</dbReference>
<feature type="domain" description="Xylanolytic transcriptional activator regulatory" evidence="7">
    <location>
        <begin position="88"/>
        <end position="218"/>
    </location>
</feature>
<keyword evidence="2" id="KW-0479">Metal-binding</keyword>
<evidence type="ECO:0000313" key="9">
    <source>
        <dbReference type="Proteomes" id="UP001146351"/>
    </source>
</evidence>
<dbReference type="InterPro" id="IPR050815">
    <property type="entry name" value="TF_fung"/>
</dbReference>
<keyword evidence="4" id="KW-0804">Transcription</keyword>
<evidence type="ECO:0000256" key="5">
    <source>
        <dbReference type="ARBA" id="ARBA00023242"/>
    </source>
</evidence>
<evidence type="ECO:0000256" key="1">
    <source>
        <dbReference type="ARBA" id="ARBA00004123"/>
    </source>
</evidence>
<dbReference type="GO" id="GO:0005634">
    <property type="term" value="C:nucleus"/>
    <property type="evidence" value="ECO:0007669"/>
    <property type="project" value="UniProtKB-SubCell"/>
</dbReference>
<keyword evidence="3" id="KW-0805">Transcription regulation</keyword>
<dbReference type="Proteomes" id="UP001146351">
    <property type="component" value="Unassembled WGS sequence"/>
</dbReference>
<evidence type="ECO:0000256" key="3">
    <source>
        <dbReference type="ARBA" id="ARBA00023015"/>
    </source>
</evidence>
<dbReference type="GO" id="GO:0003677">
    <property type="term" value="F:DNA binding"/>
    <property type="evidence" value="ECO:0007669"/>
    <property type="project" value="InterPro"/>
</dbReference>
<accession>A0A9W9HUC9</accession>
<feature type="region of interest" description="Disordered" evidence="6">
    <location>
        <begin position="529"/>
        <end position="552"/>
    </location>
</feature>
<dbReference type="OrthoDB" id="426882at2759"/>
<comment type="caution">
    <text evidence="8">The sequence shown here is derived from an EMBL/GenBank/DDBJ whole genome shotgun (WGS) entry which is preliminary data.</text>
</comment>
<comment type="subcellular location">
    <subcellularLocation>
        <location evidence="1">Nucleus</location>
    </subcellularLocation>
</comment>
<organism evidence="8 9">
    <name type="scientific">Penicillium capsulatum</name>
    <dbReference type="NCBI Taxonomy" id="69766"/>
    <lineage>
        <taxon>Eukaryota</taxon>
        <taxon>Fungi</taxon>
        <taxon>Dikarya</taxon>
        <taxon>Ascomycota</taxon>
        <taxon>Pezizomycotina</taxon>
        <taxon>Eurotiomycetes</taxon>
        <taxon>Eurotiomycetidae</taxon>
        <taxon>Eurotiales</taxon>
        <taxon>Aspergillaceae</taxon>
        <taxon>Penicillium</taxon>
    </lineage>
</organism>
<reference evidence="8" key="2">
    <citation type="journal article" date="2023" name="IMA Fungus">
        <title>Comparative genomic study of the Penicillium genus elucidates a diverse pangenome and 15 lateral gene transfer events.</title>
        <authorList>
            <person name="Petersen C."/>
            <person name="Sorensen T."/>
            <person name="Nielsen M.R."/>
            <person name="Sondergaard T.E."/>
            <person name="Sorensen J.L."/>
            <person name="Fitzpatrick D.A."/>
            <person name="Frisvad J.C."/>
            <person name="Nielsen K.L."/>
        </authorList>
    </citation>
    <scope>NUCLEOTIDE SEQUENCE</scope>
    <source>
        <strain evidence="8">IBT 21917</strain>
    </source>
</reference>
<dbReference type="PANTHER" id="PTHR47338">
    <property type="entry name" value="ZN(II)2CYS6 TRANSCRIPTION FACTOR (EUROFUNG)-RELATED"/>
    <property type="match status" value="1"/>
</dbReference>
<keyword evidence="5" id="KW-0539">Nucleus</keyword>
<gene>
    <name evidence="8" type="ORF">N7492_009178</name>
</gene>
<keyword evidence="9" id="KW-1185">Reference proteome</keyword>
<dbReference type="EMBL" id="JAPQKO010000006">
    <property type="protein sequence ID" value="KAJ5156375.1"/>
    <property type="molecule type" value="Genomic_DNA"/>
</dbReference>
<proteinExistence type="predicted"/>
<feature type="region of interest" description="Disordered" evidence="6">
    <location>
        <begin position="29"/>
        <end position="51"/>
    </location>
</feature>
<dbReference type="CDD" id="cd12148">
    <property type="entry name" value="fungal_TF_MHR"/>
    <property type="match status" value="1"/>
</dbReference>
<evidence type="ECO:0000256" key="2">
    <source>
        <dbReference type="ARBA" id="ARBA00022723"/>
    </source>
</evidence>
<evidence type="ECO:0000259" key="7">
    <source>
        <dbReference type="Pfam" id="PF04082"/>
    </source>
</evidence>